<keyword evidence="2" id="KW-0677">Repeat</keyword>
<evidence type="ECO:0000256" key="1">
    <source>
        <dbReference type="ARBA" id="ARBA00022574"/>
    </source>
</evidence>
<keyword evidence="1 3" id="KW-0853">WD repeat</keyword>
<dbReference type="SMART" id="SM00320">
    <property type="entry name" value="WD40"/>
    <property type="match status" value="6"/>
</dbReference>
<feature type="repeat" description="WD" evidence="3">
    <location>
        <begin position="583"/>
        <end position="618"/>
    </location>
</feature>
<dbReference type="PROSITE" id="PS00678">
    <property type="entry name" value="WD_REPEATS_1"/>
    <property type="match status" value="3"/>
</dbReference>
<dbReference type="SUPFAM" id="SSF81383">
    <property type="entry name" value="F-box domain"/>
    <property type="match status" value="1"/>
</dbReference>
<feature type="region of interest" description="Disordered" evidence="4">
    <location>
        <begin position="23"/>
        <end position="69"/>
    </location>
</feature>
<evidence type="ECO:0000256" key="3">
    <source>
        <dbReference type="PROSITE-ProRule" id="PRU00221"/>
    </source>
</evidence>
<dbReference type="SMART" id="SM00256">
    <property type="entry name" value="FBOX"/>
    <property type="match status" value="1"/>
</dbReference>
<dbReference type="PANTHER" id="PTHR22847">
    <property type="entry name" value="WD40 REPEAT PROTEIN"/>
    <property type="match status" value="1"/>
</dbReference>
<comment type="caution">
    <text evidence="6">The sequence shown here is derived from an EMBL/GenBank/DDBJ whole genome shotgun (WGS) entry which is preliminary data.</text>
</comment>
<organism evidence="6 7">
    <name type="scientific">Zygosaccharomyces mellis</name>
    <dbReference type="NCBI Taxonomy" id="42258"/>
    <lineage>
        <taxon>Eukaryota</taxon>
        <taxon>Fungi</taxon>
        <taxon>Dikarya</taxon>
        <taxon>Ascomycota</taxon>
        <taxon>Saccharomycotina</taxon>
        <taxon>Saccharomycetes</taxon>
        <taxon>Saccharomycetales</taxon>
        <taxon>Saccharomycetaceae</taxon>
        <taxon>Zygosaccharomyces</taxon>
    </lineage>
</organism>
<dbReference type="Pfam" id="PF12937">
    <property type="entry name" value="F-box-like"/>
    <property type="match status" value="1"/>
</dbReference>
<protein>
    <submittedName>
        <fullName evidence="6">SCF ubiquitin ligase complex subunit cdc4</fullName>
    </submittedName>
</protein>
<dbReference type="Pfam" id="PF16856">
    <property type="entry name" value="CDC4_D"/>
    <property type="match status" value="1"/>
</dbReference>
<dbReference type="PROSITE" id="PS50181">
    <property type="entry name" value="FBOX"/>
    <property type="match status" value="1"/>
</dbReference>
<feature type="domain" description="F-box" evidence="5">
    <location>
        <begin position="292"/>
        <end position="339"/>
    </location>
</feature>
<feature type="compositionally biased region" description="Polar residues" evidence="4">
    <location>
        <begin position="95"/>
        <end position="104"/>
    </location>
</feature>
<dbReference type="Gene3D" id="6.10.30.20">
    <property type="entry name" value="Cdc4 dimerisation domain-like"/>
    <property type="match status" value="1"/>
</dbReference>
<gene>
    <name evidence="6" type="primary">CDC4</name>
    <name evidence="6" type="ORF">ZYGM_003753</name>
</gene>
<feature type="compositionally biased region" description="Basic and acidic residues" evidence="4">
    <location>
        <begin position="54"/>
        <end position="67"/>
    </location>
</feature>
<keyword evidence="7" id="KW-1185">Reference proteome</keyword>
<dbReference type="PANTHER" id="PTHR22847:SF637">
    <property type="entry name" value="WD REPEAT DOMAIN 5B"/>
    <property type="match status" value="1"/>
</dbReference>
<dbReference type="Gene3D" id="2.130.10.10">
    <property type="entry name" value="YVTN repeat-like/Quinoprotein amine dehydrogenase"/>
    <property type="match status" value="1"/>
</dbReference>
<dbReference type="GO" id="GO:0016874">
    <property type="term" value="F:ligase activity"/>
    <property type="evidence" value="ECO:0007669"/>
    <property type="project" value="UniProtKB-KW"/>
</dbReference>
<dbReference type="Pfam" id="PF00400">
    <property type="entry name" value="WD40"/>
    <property type="match status" value="6"/>
</dbReference>
<dbReference type="SUPFAM" id="SSF50978">
    <property type="entry name" value="WD40 repeat-like"/>
    <property type="match status" value="1"/>
</dbReference>
<dbReference type="EMBL" id="BIMX01000009">
    <property type="protein sequence ID" value="GCE99359.1"/>
    <property type="molecule type" value="Genomic_DNA"/>
</dbReference>
<feature type="region of interest" description="Disordered" evidence="4">
    <location>
        <begin position="162"/>
        <end position="211"/>
    </location>
</feature>
<dbReference type="Proteomes" id="UP000301737">
    <property type="component" value="Unassembled WGS sequence"/>
</dbReference>
<reference evidence="6 7" key="1">
    <citation type="submission" date="2019-01" db="EMBL/GenBank/DDBJ databases">
        <title>Draft Genome Sequencing of Zygosaccharomyces mellis Ca-7.</title>
        <authorList>
            <person name="Shiwa Y."/>
            <person name="Kanesaki Y."/>
            <person name="Ishige T."/>
            <person name="Mura K."/>
            <person name="Hori T."/>
            <person name="Tamura T."/>
        </authorList>
    </citation>
    <scope>NUCLEOTIDE SEQUENCE [LARGE SCALE GENOMIC DNA]</scope>
    <source>
        <strain evidence="6 7">Ca-7</strain>
    </source>
</reference>
<dbReference type="PRINTS" id="PR00320">
    <property type="entry name" value="GPROTEINBRPT"/>
</dbReference>
<feature type="compositionally biased region" description="Polar residues" evidence="4">
    <location>
        <begin position="162"/>
        <end position="180"/>
    </location>
</feature>
<dbReference type="InterPro" id="IPR036322">
    <property type="entry name" value="WD40_repeat_dom_sf"/>
</dbReference>
<evidence type="ECO:0000313" key="6">
    <source>
        <dbReference type="EMBL" id="GCE99359.1"/>
    </source>
</evidence>
<dbReference type="PROSITE" id="PS50082">
    <property type="entry name" value="WD_REPEATS_2"/>
    <property type="match status" value="5"/>
</dbReference>
<sequence length="785" mass="87898">MRFTHPLLEINVPFQYQIRNGENNTKLDIPSTTSVRKNNDGVASKSHSKRRISRQSEEGDDKKKYKMSDLSAGQKYVGSGAMVVTPSDTAAHENAQGSSNSGYSMQPLRSPDEDDSNNREDSEEKESGTQPVMLLSAAQQVLGNGNGSESSEQVASTSMAIAPASGTQQQQQPCETNASDVSAVEETLPLSPLASPGLSTSCEQEDQTEDEVVKDNHTINANHTNNTNHNNNNVHKGNNIAVYQAYTNEVFSMVRNELPHQCYKNLLFQLVSNLSRNELSDLGTLIKDNLKRDFVTSLPLEVSLKILTNLSFTDIVQCLRTCKNWNKLIDSTPYLWKQMLISESFVSKDKFAKYSQTLLKKYPHIRREEDGYQLDFLEKCRELKNWYNPNFVPQRTTLRGHTINVVTCLQFEDDYVITGADDKVIRVYDANQKQFLLELAGHDGGVWALKYDEGGILVSGSTDRSVRVWDIKRRCCTHVFKGHTSTVRCLDIVEYKGVKYIVTGSRDHTLHVWKLPREPAVSDQTYPIIHNTPEENPYFVGVLRGHMDSVRTVSGHGNIVISGSYDNNLMVWDIAQMHCLYVLSGHSNRIYSTIYDHKRSRCISASMDSTIKVWDLQNIWNNGTCTVIRNNITPCTKITGSMSTLQGHTALVGLLRLSDKFLVSGGADGFLRCWDSNDYSRQFAYHNMSAITTFYLSDNLLVSGSESQFNVYNLRSGRLVHSNILGDADQIWSVNFKGRILVAAVEKDSQSYVEILDFGVAQSTNISTTPRSATTTVSSDDASPW</sequence>
<dbReference type="InterPro" id="IPR036047">
    <property type="entry name" value="F-box-like_dom_sf"/>
</dbReference>
<dbReference type="InterPro" id="IPR001680">
    <property type="entry name" value="WD40_rpt"/>
</dbReference>
<proteinExistence type="predicted"/>
<dbReference type="InterPro" id="IPR019775">
    <property type="entry name" value="WD40_repeat_CS"/>
</dbReference>
<dbReference type="InterPro" id="IPR031740">
    <property type="entry name" value="Cdc4_D"/>
</dbReference>
<evidence type="ECO:0000256" key="2">
    <source>
        <dbReference type="ARBA" id="ARBA00022737"/>
    </source>
</evidence>
<evidence type="ECO:0000259" key="5">
    <source>
        <dbReference type="PROSITE" id="PS50181"/>
    </source>
</evidence>
<dbReference type="InterPro" id="IPR020472">
    <property type="entry name" value="WD40_PAC1"/>
</dbReference>
<feature type="repeat" description="WD" evidence="3">
    <location>
        <begin position="439"/>
        <end position="472"/>
    </location>
</feature>
<dbReference type="AlphaFoldDB" id="A0A4C2E971"/>
<feature type="repeat" description="WD" evidence="3">
    <location>
        <begin position="645"/>
        <end position="675"/>
    </location>
</feature>
<feature type="compositionally biased region" description="Polar residues" evidence="4">
    <location>
        <begin position="23"/>
        <end position="36"/>
    </location>
</feature>
<feature type="region of interest" description="Disordered" evidence="4">
    <location>
        <begin position="91"/>
        <end position="131"/>
    </location>
</feature>
<feature type="compositionally biased region" description="Low complexity" evidence="4">
    <location>
        <begin position="188"/>
        <end position="201"/>
    </location>
</feature>
<evidence type="ECO:0000256" key="4">
    <source>
        <dbReference type="SAM" id="MobiDB-lite"/>
    </source>
</evidence>
<feature type="compositionally biased region" description="Basic and acidic residues" evidence="4">
    <location>
        <begin position="116"/>
        <end position="127"/>
    </location>
</feature>
<dbReference type="CDD" id="cd00200">
    <property type="entry name" value="WD40"/>
    <property type="match status" value="1"/>
</dbReference>
<feature type="repeat" description="WD" evidence="3">
    <location>
        <begin position="543"/>
        <end position="582"/>
    </location>
</feature>
<accession>A0A4C2E971</accession>
<keyword evidence="6" id="KW-0436">Ligase</keyword>
<dbReference type="PROSITE" id="PS50294">
    <property type="entry name" value="WD_REPEATS_REGION"/>
    <property type="match status" value="4"/>
</dbReference>
<dbReference type="InterPro" id="IPR001810">
    <property type="entry name" value="F-box_dom"/>
</dbReference>
<evidence type="ECO:0000313" key="7">
    <source>
        <dbReference type="Proteomes" id="UP000301737"/>
    </source>
</evidence>
<dbReference type="OrthoDB" id="190105at2759"/>
<dbReference type="Gene3D" id="1.20.1280.50">
    <property type="match status" value="1"/>
</dbReference>
<name>A0A4C2E971_9SACH</name>
<dbReference type="GO" id="GO:1990234">
    <property type="term" value="C:transferase complex"/>
    <property type="evidence" value="ECO:0007669"/>
    <property type="project" value="UniProtKB-ARBA"/>
</dbReference>
<feature type="repeat" description="WD" evidence="3">
    <location>
        <begin position="480"/>
        <end position="523"/>
    </location>
</feature>
<dbReference type="InterPro" id="IPR015943">
    <property type="entry name" value="WD40/YVTN_repeat-like_dom_sf"/>
</dbReference>